<evidence type="ECO:0000256" key="1">
    <source>
        <dbReference type="SAM" id="SignalP"/>
    </source>
</evidence>
<name>A0A1I1RE49_9FLAO</name>
<dbReference type="AlphaFoldDB" id="A0A1I1RE49"/>
<gene>
    <name evidence="2" type="ORF">SAMN04487987_109148</name>
</gene>
<dbReference type="OrthoDB" id="1454212at2"/>
<sequence>MKLNFYILLTLLLSFSIGNAQSTNEVVDNEIKTMVSVSSETEISTVKNDILLIEAPQLNEVIARSSSDIRVYLNRKRKVSNINLLFTEMNKATRA</sequence>
<accession>A0A1I1RE49</accession>
<evidence type="ECO:0000313" key="2">
    <source>
        <dbReference type="EMBL" id="SFD32522.1"/>
    </source>
</evidence>
<proteinExistence type="predicted"/>
<evidence type="ECO:0008006" key="4">
    <source>
        <dbReference type="Google" id="ProtNLM"/>
    </source>
</evidence>
<dbReference type="RefSeq" id="WP_092853027.1">
    <property type="nucleotide sequence ID" value="NZ_FOMI01000009.1"/>
</dbReference>
<dbReference type="EMBL" id="FOMI01000009">
    <property type="protein sequence ID" value="SFD32522.1"/>
    <property type="molecule type" value="Genomic_DNA"/>
</dbReference>
<feature type="chain" id="PRO_5011554850" description="Auto-transporter adhesin head GIN domain-containing protein" evidence="1">
    <location>
        <begin position="21"/>
        <end position="95"/>
    </location>
</feature>
<evidence type="ECO:0000313" key="3">
    <source>
        <dbReference type="Proteomes" id="UP000199439"/>
    </source>
</evidence>
<organism evidence="2 3">
    <name type="scientific">Algibacter pectinivorans</name>
    <dbReference type="NCBI Taxonomy" id="870482"/>
    <lineage>
        <taxon>Bacteria</taxon>
        <taxon>Pseudomonadati</taxon>
        <taxon>Bacteroidota</taxon>
        <taxon>Flavobacteriia</taxon>
        <taxon>Flavobacteriales</taxon>
        <taxon>Flavobacteriaceae</taxon>
        <taxon>Algibacter</taxon>
    </lineage>
</organism>
<keyword evidence="1" id="KW-0732">Signal</keyword>
<protein>
    <recommendedName>
        <fullName evidence="4">Auto-transporter adhesin head GIN domain-containing protein</fullName>
    </recommendedName>
</protein>
<reference evidence="3" key="1">
    <citation type="submission" date="2016-10" db="EMBL/GenBank/DDBJ databases">
        <authorList>
            <person name="Varghese N."/>
            <person name="Submissions S."/>
        </authorList>
    </citation>
    <scope>NUCLEOTIDE SEQUENCE [LARGE SCALE GENOMIC DNA]</scope>
    <source>
        <strain evidence="3">DSM 25730</strain>
    </source>
</reference>
<keyword evidence="3" id="KW-1185">Reference proteome</keyword>
<feature type="signal peptide" evidence="1">
    <location>
        <begin position="1"/>
        <end position="20"/>
    </location>
</feature>
<dbReference type="Proteomes" id="UP000199439">
    <property type="component" value="Unassembled WGS sequence"/>
</dbReference>